<reference evidence="1 2" key="1">
    <citation type="submission" date="2014-05" db="EMBL/GenBank/DDBJ databases">
        <title>Draft genome sequence of Amycolatopsis rifamycinica DSM 46095.</title>
        <authorList>
            <person name="Lal R."/>
            <person name="Saxena A."/>
            <person name="Kumari R."/>
            <person name="Mukherjee U."/>
            <person name="Singh P."/>
            <person name="Sangwan N."/>
            <person name="Mahato N.K."/>
        </authorList>
    </citation>
    <scope>NUCLEOTIDE SEQUENCE [LARGE SCALE GENOMIC DNA]</scope>
    <source>
        <strain evidence="1 2">DSM 46095</strain>
    </source>
</reference>
<comment type="caution">
    <text evidence="1">The sequence shown here is derived from an EMBL/GenBank/DDBJ whole genome shotgun (WGS) entry which is preliminary data.</text>
</comment>
<dbReference type="Proteomes" id="UP000027345">
    <property type="component" value="Unassembled WGS sequence"/>
</dbReference>
<gene>
    <name evidence="1" type="ORF">DV20_05800</name>
</gene>
<evidence type="ECO:0000313" key="2">
    <source>
        <dbReference type="Proteomes" id="UP000027345"/>
    </source>
</evidence>
<accession>A0A066U838</accession>
<name>A0A066U838_9PSEU</name>
<organism evidence="1 2">
    <name type="scientific">Amycolatopsis rifamycinica</name>
    <dbReference type="NCBI Taxonomy" id="287986"/>
    <lineage>
        <taxon>Bacteria</taxon>
        <taxon>Bacillati</taxon>
        <taxon>Actinomycetota</taxon>
        <taxon>Actinomycetes</taxon>
        <taxon>Pseudonocardiales</taxon>
        <taxon>Pseudonocardiaceae</taxon>
        <taxon>Amycolatopsis</taxon>
    </lineage>
</organism>
<sequence>MGGYAVGALSPTAISTLLSKLGRARAQGQLSWSSLKPHTQQGLIHVRTAVEDCPDGMLRAYFVLARPDRFHVQYLVNRVPVRRLDVNDNHKGLPPDTTHKHTYVPQTGAEGAYVPDDIPPVPLGPTVAAGTYRRVFEAFASECFIELPEGYWTEPGR</sequence>
<evidence type="ECO:0000313" key="1">
    <source>
        <dbReference type="EMBL" id="KDN23230.1"/>
    </source>
</evidence>
<protein>
    <submittedName>
        <fullName evidence="1">Uncharacterized protein</fullName>
    </submittedName>
</protein>
<proteinExistence type="predicted"/>
<keyword evidence="2" id="KW-1185">Reference proteome</keyword>
<dbReference type="EMBL" id="JMQI01000011">
    <property type="protein sequence ID" value="KDN23230.1"/>
    <property type="molecule type" value="Genomic_DNA"/>
</dbReference>
<dbReference type="AlphaFoldDB" id="A0A066U838"/>